<dbReference type="Gene3D" id="2.60.120.10">
    <property type="entry name" value="Jelly Rolls"/>
    <property type="match status" value="1"/>
</dbReference>
<keyword evidence="5 6" id="KW-0413">Isomerase</keyword>
<dbReference type="SUPFAM" id="SSF51182">
    <property type="entry name" value="RmlC-like cupins"/>
    <property type="match status" value="1"/>
</dbReference>
<comment type="subunit">
    <text evidence="5">Homodimer.</text>
</comment>
<accession>A0A934W8J4</accession>
<evidence type="ECO:0000313" key="6">
    <source>
        <dbReference type="EMBL" id="MBK4735894.1"/>
    </source>
</evidence>
<dbReference type="EC" id="5.1.3.13" evidence="3 5"/>
<organism evidence="6 7">
    <name type="scientific">Noviherbaspirillum pedocola</name>
    <dbReference type="NCBI Taxonomy" id="2801341"/>
    <lineage>
        <taxon>Bacteria</taxon>
        <taxon>Pseudomonadati</taxon>
        <taxon>Pseudomonadota</taxon>
        <taxon>Betaproteobacteria</taxon>
        <taxon>Burkholderiales</taxon>
        <taxon>Oxalobacteraceae</taxon>
        <taxon>Noviherbaspirillum</taxon>
    </lineage>
</organism>
<gene>
    <name evidence="6" type="primary">rfbC</name>
    <name evidence="6" type="ORF">JJB74_14840</name>
</gene>
<dbReference type="GO" id="GO:0008830">
    <property type="term" value="F:dTDP-4-dehydrorhamnose 3,5-epimerase activity"/>
    <property type="evidence" value="ECO:0007669"/>
    <property type="project" value="UniProtKB-UniRule"/>
</dbReference>
<proteinExistence type="inferred from homology"/>
<dbReference type="PANTHER" id="PTHR21047:SF2">
    <property type="entry name" value="THYMIDINE DIPHOSPHO-4-KETO-RHAMNOSE 3,5-EPIMERASE"/>
    <property type="match status" value="1"/>
</dbReference>
<evidence type="ECO:0000256" key="5">
    <source>
        <dbReference type="RuleBase" id="RU364069"/>
    </source>
</evidence>
<reference evidence="6" key="1">
    <citation type="submission" date="2021-01" db="EMBL/GenBank/DDBJ databases">
        <title>Genome sequence of strain Noviherbaspirillum sp. DKR-6.</title>
        <authorList>
            <person name="Chaudhary D.K."/>
        </authorList>
    </citation>
    <scope>NUCLEOTIDE SEQUENCE</scope>
    <source>
        <strain evidence="6">DKR-6</strain>
    </source>
</reference>
<dbReference type="NCBIfam" id="TIGR01221">
    <property type="entry name" value="rmlC"/>
    <property type="match status" value="1"/>
</dbReference>
<evidence type="ECO:0000256" key="4">
    <source>
        <dbReference type="ARBA" id="ARBA00019595"/>
    </source>
</evidence>
<comment type="similarity">
    <text evidence="5">Belongs to the dTDP-4-dehydrorhamnose 3,5-epimerase family.</text>
</comment>
<dbReference type="GO" id="GO:0000271">
    <property type="term" value="P:polysaccharide biosynthetic process"/>
    <property type="evidence" value="ECO:0007669"/>
    <property type="project" value="TreeGrafter"/>
</dbReference>
<comment type="function">
    <text evidence="2 5">Catalyzes the epimerization of the C3' and C5'positions of dTDP-6-deoxy-D-xylo-4-hexulose, forming dTDP-6-deoxy-L-lyxo-4-hexulose.</text>
</comment>
<dbReference type="InterPro" id="IPR000888">
    <property type="entry name" value="RmlC-like"/>
</dbReference>
<comment type="catalytic activity">
    <reaction evidence="1 5">
        <text>dTDP-4-dehydro-6-deoxy-alpha-D-glucose = dTDP-4-dehydro-beta-L-rhamnose</text>
        <dbReference type="Rhea" id="RHEA:16969"/>
        <dbReference type="ChEBI" id="CHEBI:57649"/>
        <dbReference type="ChEBI" id="CHEBI:62830"/>
        <dbReference type="EC" id="5.1.3.13"/>
    </reaction>
</comment>
<dbReference type="CDD" id="cd00438">
    <property type="entry name" value="cupin_RmlC"/>
    <property type="match status" value="1"/>
</dbReference>
<evidence type="ECO:0000256" key="3">
    <source>
        <dbReference type="ARBA" id="ARBA00012098"/>
    </source>
</evidence>
<sequence length="214" mass="23808">MPYTCSATQLPEVLVLEPKVVNIDRGFCFESFSARDFLEATGYHNPFVQDLHTRATHGVLVGIHYQIHHPHGKLVRVIAGRVFNVAVDLRKYSPSFGRSVGMAISSDKGQQLWIPPGFGHGFVVLSDAAEVLIKATDYAYAGHQRSVRWNDADLAIAWPAVGTPIIAAADAQAPCLRDAELFMENRLLSTQRWKSTRQFRGQVQVSNRLQPRNA</sequence>
<dbReference type="AlphaFoldDB" id="A0A934W8J4"/>
<dbReference type="InterPro" id="IPR014710">
    <property type="entry name" value="RmlC-like_jellyroll"/>
</dbReference>
<name>A0A934W8J4_9BURK</name>
<evidence type="ECO:0000256" key="1">
    <source>
        <dbReference type="ARBA" id="ARBA00001298"/>
    </source>
</evidence>
<dbReference type="InterPro" id="IPR011051">
    <property type="entry name" value="RmlC_Cupin_sf"/>
</dbReference>
<evidence type="ECO:0000256" key="2">
    <source>
        <dbReference type="ARBA" id="ARBA00001997"/>
    </source>
</evidence>
<dbReference type="GO" id="GO:0019305">
    <property type="term" value="P:dTDP-rhamnose biosynthetic process"/>
    <property type="evidence" value="ECO:0007669"/>
    <property type="project" value="UniProtKB-UniRule"/>
</dbReference>
<evidence type="ECO:0000313" key="7">
    <source>
        <dbReference type="Proteomes" id="UP000622890"/>
    </source>
</evidence>
<dbReference type="Proteomes" id="UP000622890">
    <property type="component" value="Unassembled WGS sequence"/>
</dbReference>
<keyword evidence="7" id="KW-1185">Reference proteome</keyword>
<protein>
    <recommendedName>
        <fullName evidence="4 5">dTDP-4-dehydrorhamnose 3,5-epimerase</fullName>
        <ecNumber evidence="3 5">5.1.3.13</ecNumber>
    </recommendedName>
    <alternativeName>
        <fullName evidence="5">Thymidine diphospho-4-keto-rhamnose 3,5-epimerase</fullName>
    </alternativeName>
</protein>
<dbReference type="Pfam" id="PF00908">
    <property type="entry name" value="dTDP_sugar_isom"/>
    <property type="match status" value="1"/>
</dbReference>
<dbReference type="PANTHER" id="PTHR21047">
    <property type="entry name" value="DTDP-6-DEOXY-D-GLUCOSE-3,5 EPIMERASE"/>
    <property type="match status" value="1"/>
</dbReference>
<comment type="pathway">
    <text evidence="5">Carbohydrate biosynthesis; dTDP-L-rhamnose biosynthesis.</text>
</comment>
<dbReference type="GO" id="GO:0005829">
    <property type="term" value="C:cytosol"/>
    <property type="evidence" value="ECO:0007669"/>
    <property type="project" value="TreeGrafter"/>
</dbReference>
<comment type="caution">
    <text evidence="6">The sequence shown here is derived from an EMBL/GenBank/DDBJ whole genome shotgun (WGS) entry which is preliminary data.</text>
</comment>
<dbReference type="EMBL" id="JAEPBG010000006">
    <property type="protein sequence ID" value="MBK4735894.1"/>
    <property type="molecule type" value="Genomic_DNA"/>
</dbReference>